<name>A0A6P6RVH1_9EIME</name>
<evidence type="ECO:0000313" key="2">
    <source>
        <dbReference type="Proteomes" id="UP000515125"/>
    </source>
</evidence>
<feature type="compositionally biased region" description="Low complexity" evidence="1">
    <location>
        <begin position="228"/>
        <end position="238"/>
    </location>
</feature>
<accession>A0A6P6RVH1</accession>
<dbReference type="Proteomes" id="UP000515125">
    <property type="component" value="Unplaced"/>
</dbReference>
<evidence type="ECO:0000256" key="1">
    <source>
        <dbReference type="SAM" id="MobiDB-lite"/>
    </source>
</evidence>
<dbReference type="OrthoDB" id="348985at2759"/>
<feature type="region of interest" description="Disordered" evidence="1">
    <location>
        <begin position="424"/>
        <end position="465"/>
    </location>
</feature>
<gene>
    <name evidence="3" type="primary">LOC113147006</name>
</gene>
<sequence length="656" mass="69803">MKAAPATANGATAAPLATTTTVEDFLSVLDFLNLLATFADNTSLSDCTRSTVLLGLLKQHPQLLLAAARSGLEPLFLVAFPQRREGFAVSESREAAATAATCTASVASWQTDAHMQLSQREHATVEPVIKEAFAETDFAAAASSEGAPECKTQLLRIQQQIDSRVHSHIRQHVVQHVLESASEAQKEQQQQQWQQQHDEILKKQLLDSVRACAAPLVQPPRKQNEAFSMPQQQPQSVSPREESAAAVNETAAGVTTPAPLAEPAALQTHTTLGQSLHATPRASLECKSSLESRYERLAVHEKLPAAATREVASAVQTHRPTAAAAEKSATQPPVQAEKILDGIRILQKQNAGREMPKPQEEKKQFGDVYTLQRLLAARLSSLRQPFPGSLSPLFSQSTLVVIGNGDRSSAANGRCADNDPALKFSQRQQEQEQQQQQQEQQKQEQQKQQDHLAPTSGPTHSKPQTAAASLLECAELLKSNLESERRDANGLSQTAAAAAGVALSSNQSNNGQSTGRTSLECAAETATSVASPDHSTSIAGLLERAAAILAATKPQKGLFTPPQAGGRAPCKSAPEQTAAVALISAAGGEPDVLQHAHHRPASATQRARTAKAVREAAAAASRDWLDLRGKRNSANGAEASAAAALARCNFAACHER</sequence>
<feature type="region of interest" description="Disordered" evidence="1">
    <location>
        <begin position="220"/>
        <end position="249"/>
    </location>
</feature>
<feature type="compositionally biased region" description="Basic and acidic residues" evidence="1">
    <location>
        <begin position="441"/>
        <end position="450"/>
    </location>
</feature>
<proteinExistence type="predicted"/>
<dbReference type="AlphaFoldDB" id="A0A6P6RVH1"/>
<evidence type="ECO:0000313" key="3">
    <source>
        <dbReference type="RefSeq" id="XP_026191853.1"/>
    </source>
</evidence>
<keyword evidence="2" id="KW-1185">Reference proteome</keyword>
<organism evidence="2 3">
    <name type="scientific">Cyclospora cayetanensis</name>
    <dbReference type="NCBI Taxonomy" id="88456"/>
    <lineage>
        <taxon>Eukaryota</taxon>
        <taxon>Sar</taxon>
        <taxon>Alveolata</taxon>
        <taxon>Apicomplexa</taxon>
        <taxon>Conoidasida</taxon>
        <taxon>Coccidia</taxon>
        <taxon>Eucoccidiorida</taxon>
        <taxon>Eimeriorina</taxon>
        <taxon>Eimeriidae</taxon>
        <taxon>Cyclospora</taxon>
    </lineage>
</organism>
<dbReference type="RefSeq" id="XP_026191853.1">
    <property type="nucleotide sequence ID" value="XM_026336068.1"/>
</dbReference>
<dbReference type="GeneID" id="113147006"/>
<reference evidence="3" key="1">
    <citation type="submission" date="2025-08" db="UniProtKB">
        <authorList>
            <consortium name="RefSeq"/>
        </authorList>
    </citation>
    <scope>IDENTIFICATION</scope>
</reference>
<feature type="compositionally biased region" description="Low complexity" evidence="1">
    <location>
        <begin position="431"/>
        <end position="440"/>
    </location>
</feature>
<protein>
    <submittedName>
        <fullName evidence="3">Ecdysone-induced protein 74EF-like</fullName>
    </submittedName>
</protein>